<evidence type="ECO:0000256" key="3">
    <source>
        <dbReference type="ARBA" id="ARBA00023015"/>
    </source>
</evidence>
<evidence type="ECO:0000256" key="6">
    <source>
        <dbReference type="PROSITE-ProRule" id="PRU01091"/>
    </source>
</evidence>
<dbReference type="InterPro" id="IPR001867">
    <property type="entry name" value="OmpR/PhoB-type_DNA-bd"/>
</dbReference>
<evidence type="ECO:0000313" key="10">
    <source>
        <dbReference type="Proteomes" id="UP000435837"/>
    </source>
</evidence>
<dbReference type="SMART" id="SM01043">
    <property type="entry name" value="BTAD"/>
    <property type="match status" value="1"/>
</dbReference>
<evidence type="ECO:0000313" key="11">
    <source>
        <dbReference type="Proteomes" id="UP001432292"/>
    </source>
</evidence>
<dbReference type="InterPro" id="IPR036388">
    <property type="entry name" value="WH-like_DNA-bd_sf"/>
</dbReference>
<protein>
    <submittedName>
        <fullName evidence="9">AfsR/SARP family transcriptional regulator</fullName>
    </submittedName>
</protein>
<keyword evidence="2" id="KW-0902">Two-component regulatory system</keyword>
<gene>
    <name evidence="9" type="ORF">OG727_33840</name>
    <name evidence="8" type="ORF">Scani_44930</name>
</gene>
<dbReference type="Pfam" id="PF00486">
    <property type="entry name" value="Trans_reg_C"/>
    <property type="match status" value="1"/>
</dbReference>
<dbReference type="GO" id="GO:0006355">
    <property type="term" value="P:regulation of DNA-templated transcription"/>
    <property type="evidence" value="ECO:0007669"/>
    <property type="project" value="InterPro"/>
</dbReference>
<dbReference type="InterPro" id="IPR016032">
    <property type="entry name" value="Sig_transdc_resp-reg_C-effctor"/>
</dbReference>
<organism evidence="8 10">
    <name type="scientific">Streptomyces caniferus</name>
    <dbReference type="NCBI Taxonomy" id="285557"/>
    <lineage>
        <taxon>Bacteria</taxon>
        <taxon>Bacillati</taxon>
        <taxon>Actinomycetota</taxon>
        <taxon>Actinomycetes</taxon>
        <taxon>Kitasatosporales</taxon>
        <taxon>Streptomycetaceae</taxon>
        <taxon>Streptomyces</taxon>
    </lineage>
</organism>
<dbReference type="InterPro" id="IPR011990">
    <property type="entry name" value="TPR-like_helical_dom_sf"/>
</dbReference>
<keyword evidence="11" id="KW-1185">Reference proteome</keyword>
<dbReference type="PANTHER" id="PTHR35807:SF1">
    <property type="entry name" value="TRANSCRIPTIONAL REGULATOR REDD"/>
    <property type="match status" value="1"/>
</dbReference>
<dbReference type="PROSITE" id="PS51755">
    <property type="entry name" value="OMPR_PHOB"/>
    <property type="match status" value="1"/>
</dbReference>
<dbReference type="Gene3D" id="1.25.40.10">
    <property type="entry name" value="Tetratricopeptide repeat domain"/>
    <property type="match status" value="1"/>
</dbReference>
<feature type="domain" description="OmpR/PhoB-type" evidence="7">
    <location>
        <begin position="1"/>
        <end position="104"/>
    </location>
</feature>
<reference evidence="9" key="2">
    <citation type="submission" date="2022-10" db="EMBL/GenBank/DDBJ databases">
        <title>The complete genomes of actinobacterial strains from the NBC collection.</title>
        <authorList>
            <person name="Joergensen T.S."/>
            <person name="Alvarez Arevalo M."/>
            <person name="Sterndorff E.B."/>
            <person name="Faurdal D."/>
            <person name="Vuksanovic O."/>
            <person name="Mourched A.-S."/>
            <person name="Charusanti P."/>
            <person name="Shaw S."/>
            <person name="Blin K."/>
            <person name="Weber T."/>
        </authorList>
    </citation>
    <scope>NUCLEOTIDE SEQUENCE</scope>
    <source>
        <strain evidence="9">NBC_01256</strain>
    </source>
</reference>
<keyword evidence="3" id="KW-0805">Transcription regulation</keyword>
<dbReference type="GeneID" id="96633979"/>
<keyword evidence="5" id="KW-0804">Transcription</keyword>
<dbReference type="SUPFAM" id="SSF48452">
    <property type="entry name" value="TPR-like"/>
    <property type="match status" value="1"/>
</dbReference>
<evidence type="ECO:0000313" key="9">
    <source>
        <dbReference type="EMBL" id="WUS26873.1"/>
    </source>
</evidence>
<evidence type="ECO:0000259" key="7">
    <source>
        <dbReference type="PROSITE" id="PS51755"/>
    </source>
</evidence>
<dbReference type="SUPFAM" id="SSF46894">
    <property type="entry name" value="C-terminal effector domain of the bipartite response regulators"/>
    <property type="match status" value="1"/>
</dbReference>
<dbReference type="Gene3D" id="1.10.10.10">
    <property type="entry name" value="Winged helix-like DNA-binding domain superfamily/Winged helix DNA-binding domain"/>
    <property type="match status" value="1"/>
</dbReference>
<dbReference type="SMART" id="SM00862">
    <property type="entry name" value="Trans_reg_C"/>
    <property type="match status" value="1"/>
</dbReference>
<dbReference type="CDD" id="cd15831">
    <property type="entry name" value="BTAD"/>
    <property type="match status" value="1"/>
</dbReference>
<dbReference type="Proteomes" id="UP000435837">
    <property type="component" value="Unassembled WGS sequence"/>
</dbReference>
<dbReference type="PANTHER" id="PTHR35807">
    <property type="entry name" value="TRANSCRIPTIONAL REGULATOR REDD-RELATED"/>
    <property type="match status" value="1"/>
</dbReference>
<feature type="DNA-binding region" description="OmpR/PhoB-type" evidence="6">
    <location>
        <begin position="1"/>
        <end position="104"/>
    </location>
</feature>
<comment type="similarity">
    <text evidence="1">Belongs to the AfsR/DnrI/RedD regulatory family.</text>
</comment>
<keyword evidence="4 6" id="KW-0238">DNA-binding</keyword>
<evidence type="ECO:0000313" key="8">
    <source>
        <dbReference type="EMBL" id="GFE08225.1"/>
    </source>
</evidence>
<name>A0A640SF75_9ACTN</name>
<dbReference type="OrthoDB" id="134712at2"/>
<sequence length="260" mass="29383">MNVKNADMQINVLGPAELWVRGTRLDLGPAKQRALFVRLLLGRGWHVPLEQLLDDLWGCQGARAAHSSVYVYINRLRTLLEPQRKRYGNAEILVLENAGYSLRLPEGAVDADRFKKALPEARRLLERGETAAASERIDRALGQWRGRAYADAADYPFAAQEIAHLEAMHLEAYELRITAMIEQREYAEAAASAQWLTAREPLRETGWALLMRSLCLAGRHAEALQQYNRARETFEHTLGLEPGAALKDLRTMILHHQLVA</sequence>
<dbReference type="RefSeq" id="WP_159478897.1">
    <property type="nucleotide sequence ID" value="NZ_BAAATH010000029.1"/>
</dbReference>
<dbReference type="Proteomes" id="UP001432292">
    <property type="component" value="Chromosome"/>
</dbReference>
<dbReference type="EMBL" id="BLIN01000005">
    <property type="protein sequence ID" value="GFE08225.1"/>
    <property type="molecule type" value="Genomic_DNA"/>
</dbReference>
<evidence type="ECO:0000256" key="1">
    <source>
        <dbReference type="ARBA" id="ARBA00005820"/>
    </source>
</evidence>
<dbReference type="AlphaFoldDB" id="A0A640SF75"/>
<dbReference type="InterPro" id="IPR005158">
    <property type="entry name" value="BTAD"/>
</dbReference>
<reference evidence="8 10" key="1">
    <citation type="submission" date="2019-12" db="EMBL/GenBank/DDBJ databases">
        <title>Whole genome shotgun sequence of Streptomyces caniferus NBRC 15389.</title>
        <authorList>
            <person name="Ichikawa N."/>
            <person name="Kimura A."/>
            <person name="Kitahashi Y."/>
            <person name="Komaki H."/>
            <person name="Tamura T."/>
        </authorList>
    </citation>
    <scope>NUCLEOTIDE SEQUENCE [LARGE SCALE GENOMIC DNA]</scope>
    <source>
        <strain evidence="8 10">NBRC 15389</strain>
    </source>
</reference>
<evidence type="ECO:0000256" key="2">
    <source>
        <dbReference type="ARBA" id="ARBA00023012"/>
    </source>
</evidence>
<dbReference type="Pfam" id="PF03704">
    <property type="entry name" value="BTAD"/>
    <property type="match status" value="1"/>
</dbReference>
<dbReference type="InterPro" id="IPR051677">
    <property type="entry name" value="AfsR-DnrI-RedD_regulator"/>
</dbReference>
<dbReference type="GO" id="GO:0000160">
    <property type="term" value="P:phosphorelay signal transduction system"/>
    <property type="evidence" value="ECO:0007669"/>
    <property type="project" value="UniProtKB-KW"/>
</dbReference>
<evidence type="ECO:0000256" key="4">
    <source>
        <dbReference type="ARBA" id="ARBA00023125"/>
    </source>
</evidence>
<dbReference type="EMBL" id="CP108473">
    <property type="protein sequence ID" value="WUS26873.1"/>
    <property type="molecule type" value="Genomic_DNA"/>
</dbReference>
<accession>A0A640SF75</accession>
<proteinExistence type="inferred from homology"/>
<evidence type="ECO:0000256" key="5">
    <source>
        <dbReference type="ARBA" id="ARBA00023163"/>
    </source>
</evidence>
<dbReference type="GO" id="GO:0003677">
    <property type="term" value="F:DNA binding"/>
    <property type="evidence" value="ECO:0007669"/>
    <property type="project" value="UniProtKB-UniRule"/>
</dbReference>